<dbReference type="EMBL" id="BAAASD010000017">
    <property type="protein sequence ID" value="GAA2349691.1"/>
    <property type="molecule type" value="Genomic_DNA"/>
</dbReference>
<feature type="compositionally biased region" description="Basic and acidic residues" evidence="1">
    <location>
        <begin position="141"/>
        <end position="154"/>
    </location>
</feature>
<reference evidence="2 3" key="1">
    <citation type="journal article" date="2019" name="Int. J. Syst. Evol. Microbiol.">
        <title>The Global Catalogue of Microorganisms (GCM) 10K type strain sequencing project: providing services to taxonomists for standard genome sequencing and annotation.</title>
        <authorList>
            <consortium name="The Broad Institute Genomics Platform"/>
            <consortium name="The Broad Institute Genome Sequencing Center for Infectious Disease"/>
            <person name="Wu L."/>
            <person name="Ma J."/>
        </authorList>
    </citation>
    <scope>NUCLEOTIDE SEQUENCE [LARGE SCALE GENOMIC DNA]</scope>
    <source>
        <strain evidence="2 3">JCM 4316</strain>
    </source>
</reference>
<gene>
    <name evidence="2" type="ORF">GCM10010246_41720</name>
</gene>
<accession>A0ABN3GE82</accession>
<comment type="caution">
    <text evidence="2">The sequence shown here is derived from an EMBL/GenBank/DDBJ whole genome shotgun (WGS) entry which is preliminary data.</text>
</comment>
<name>A0ABN3GE82_9ACTN</name>
<sequence>MAVAAAVLAAVAVTACEPRDDSELSAIGVAVTTDRVSTRALEKGGIDVRWMTCNADVKGKHTSGPSASRDAKASVHCRGETRDDRDIKITGVVTYERKNLCVRGDLTAKVDDHRVFQANVIGDCNARKAGYPKPSRATTHPWDRRTDRPADRHPGQHTTPAGK</sequence>
<proteinExistence type="predicted"/>
<feature type="region of interest" description="Disordered" evidence="1">
    <location>
        <begin position="125"/>
        <end position="163"/>
    </location>
</feature>
<evidence type="ECO:0000313" key="3">
    <source>
        <dbReference type="Proteomes" id="UP001500253"/>
    </source>
</evidence>
<evidence type="ECO:0000313" key="2">
    <source>
        <dbReference type="EMBL" id="GAA2349691.1"/>
    </source>
</evidence>
<keyword evidence="3" id="KW-1185">Reference proteome</keyword>
<evidence type="ECO:0000256" key="1">
    <source>
        <dbReference type="SAM" id="MobiDB-lite"/>
    </source>
</evidence>
<organism evidence="2 3">
    <name type="scientific">Streptomyces cuspidosporus</name>
    <dbReference type="NCBI Taxonomy" id="66882"/>
    <lineage>
        <taxon>Bacteria</taxon>
        <taxon>Bacillati</taxon>
        <taxon>Actinomycetota</taxon>
        <taxon>Actinomycetes</taxon>
        <taxon>Kitasatosporales</taxon>
        <taxon>Streptomycetaceae</taxon>
        <taxon>Streptomyces</taxon>
    </lineage>
</organism>
<protein>
    <recommendedName>
        <fullName evidence="4">Lipoprotein</fullName>
    </recommendedName>
</protein>
<evidence type="ECO:0008006" key="4">
    <source>
        <dbReference type="Google" id="ProtNLM"/>
    </source>
</evidence>
<dbReference type="Proteomes" id="UP001500253">
    <property type="component" value="Unassembled WGS sequence"/>
</dbReference>